<organism evidence="1 2">
    <name type="scientific">Mytilus galloprovincialis</name>
    <name type="common">Mediterranean mussel</name>
    <dbReference type="NCBI Taxonomy" id="29158"/>
    <lineage>
        <taxon>Eukaryota</taxon>
        <taxon>Metazoa</taxon>
        <taxon>Spiralia</taxon>
        <taxon>Lophotrochozoa</taxon>
        <taxon>Mollusca</taxon>
        <taxon>Bivalvia</taxon>
        <taxon>Autobranchia</taxon>
        <taxon>Pteriomorphia</taxon>
        <taxon>Mytilida</taxon>
        <taxon>Mytiloidea</taxon>
        <taxon>Mytilidae</taxon>
        <taxon>Mytilinae</taxon>
        <taxon>Mytilus</taxon>
    </lineage>
</organism>
<dbReference type="Proteomes" id="UP000596742">
    <property type="component" value="Unassembled WGS sequence"/>
</dbReference>
<sequence>MDREDIAIWDVQKKSSSKAVDIISSFITNMKHKLLKDTLIDESNTDIQWVITVPAVWSDKGKQIMSKAAEMAGLSRDKFMLLEEPEAVLKYYQINANTFSTTLPTSYRCIVLHVEDNAINSTIMKVEDDTYTRKTTVFSQYEGVTQAVLNFISDLFGKKVTNHCQKIHPLEYMTLFYNVKMEMKCVKPKTDIKMCIPRVWFEVFDDFRTLSDAHLQYHLQQDVDCKGEERKIKYELFWTYYNNFIQCRLKVIDHILAKESVAGIGVLFLAGDYIEQVFVDALKQQYPEHTILVESVPDEVILMGALMSWNEHFLHSKFK</sequence>
<accession>A0A8B6D3V8</accession>
<comment type="caution">
    <text evidence="1">The sequence shown here is derived from an EMBL/GenBank/DDBJ whole genome shotgun (WGS) entry which is preliminary data.</text>
</comment>
<dbReference type="PANTHER" id="PTHR14187:SF5">
    <property type="entry name" value="HEAT SHOCK 70 KDA PROTEIN 12A"/>
    <property type="match status" value="1"/>
</dbReference>
<dbReference type="SUPFAM" id="SSF53067">
    <property type="entry name" value="Actin-like ATPase domain"/>
    <property type="match status" value="1"/>
</dbReference>
<dbReference type="PANTHER" id="PTHR14187">
    <property type="entry name" value="ALPHA KINASE/ELONGATION FACTOR 2 KINASE"/>
    <property type="match status" value="1"/>
</dbReference>
<dbReference type="InterPro" id="IPR043129">
    <property type="entry name" value="ATPase_NBD"/>
</dbReference>
<evidence type="ECO:0000313" key="2">
    <source>
        <dbReference type="Proteomes" id="UP000596742"/>
    </source>
</evidence>
<dbReference type="AlphaFoldDB" id="A0A8B6D3V8"/>
<keyword evidence="2" id="KW-1185">Reference proteome</keyword>
<gene>
    <name evidence="1" type="ORF">MGAL_10B066074</name>
</gene>
<dbReference type="Gene3D" id="3.30.420.40">
    <property type="match status" value="1"/>
</dbReference>
<reference evidence="1" key="1">
    <citation type="submission" date="2018-11" db="EMBL/GenBank/DDBJ databases">
        <authorList>
            <person name="Alioto T."/>
            <person name="Alioto T."/>
        </authorList>
    </citation>
    <scope>NUCLEOTIDE SEQUENCE</scope>
</reference>
<evidence type="ECO:0000313" key="1">
    <source>
        <dbReference type="EMBL" id="VDI14601.1"/>
    </source>
</evidence>
<proteinExistence type="predicted"/>
<dbReference type="OrthoDB" id="2963168at2759"/>
<protein>
    <submittedName>
        <fullName evidence="1">Uncharacterized protein</fullName>
    </submittedName>
</protein>
<dbReference type="EMBL" id="UYJE01002882">
    <property type="protein sequence ID" value="VDI14601.1"/>
    <property type="molecule type" value="Genomic_DNA"/>
</dbReference>
<name>A0A8B6D3V8_MYTGA</name>